<evidence type="ECO:0000313" key="3">
    <source>
        <dbReference type="Proteomes" id="UP001177023"/>
    </source>
</evidence>
<feature type="compositionally biased region" description="Basic and acidic residues" evidence="1">
    <location>
        <begin position="54"/>
        <end position="86"/>
    </location>
</feature>
<dbReference type="Proteomes" id="UP001177023">
    <property type="component" value="Unassembled WGS sequence"/>
</dbReference>
<gene>
    <name evidence="2" type="ORF">MSPICULIGERA_LOCUS16252</name>
</gene>
<comment type="caution">
    <text evidence="2">The sequence shown here is derived from an EMBL/GenBank/DDBJ whole genome shotgun (WGS) entry which is preliminary data.</text>
</comment>
<proteinExistence type="predicted"/>
<evidence type="ECO:0000313" key="2">
    <source>
        <dbReference type="EMBL" id="CAJ0577988.1"/>
    </source>
</evidence>
<feature type="non-terminal residue" evidence="2">
    <location>
        <position position="86"/>
    </location>
</feature>
<reference evidence="2" key="1">
    <citation type="submission" date="2023-06" db="EMBL/GenBank/DDBJ databases">
        <authorList>
            <person name="Delattre M."/>
        </authorList>
    </citation>
    <scope>NUCLEOTIDE SEQUENCE</scope>
    <source>
        <strain evidence="2">AF72</strain>
    </source>
</reference>
<name>A0AA36D1B6_9BILA</name>
<evidence type="ECO:0000256" key="1">
    <source>
        <dbReference type="SAM" id="MobiDB-lite"/>
    </source>
</evidence>
<protein>
    <submittedName>
        <fullName evidence="2">Uncharacterized protein</fullName>
    </submittedName>
</protein>
<keyword evidence="3" id="KW-1185">Reference proteome</keyword>
<dbReference type="AlphaFoldDB" id="A0AA36D1B6"/>
<dbReference type="EMBL" id="CATQJA010002652">
    <property type="protein sequence ID" value="CAJ0577988.1"/>
    <property type="molecule type" value="Genomic_DNA"/>
</dbReference>
<feature type="region of interest" description="Disordered" evidence="1">
    <location>
        <begin position="52"/>
        <end position="86"/>
    </location>
</feature>
<sequence length="86" mass="10177">MGHPKGRYYVQNETVHFARNHKADAKLQFSRDQIHFEPAQIIPAHELVAKLKQRKEEQDVHPADRAAEDDYVNEKPDENEKDYKEH</sequence>
<accession>A0AA36D1B6</accession>
<organism evidence="2 3">
    <name type="scientific">Mesorhabditis spiculigera</name>
    <dbReference type="NCBI Taxonomy" id="96644"/>
    <lineage>
        <taxon>Eukaryota</taxon>
        <taxon>Metazoa</taxon>
        <taxon>Ecdysozoa</taxon>
        <taxon>Nematoda</taxon>
        <taxon>Chromadorea</taxon>
        <taxon>Rhabditida</taxon>
        <taxon>Rhabditina</taxon>
        <taxon>Rhabditomorpha</taxon>
        <taxon>Rhabditoidea</taxon>
        <taxon>Rhabditidae</taxon>
        <taxon>Mesorhabditinae</taxon>
        <taxon>Mesorhabditis</taxon>
    </lineage>
</organism>